<evidence type="ECO:0000256" key="1">
    <source>
        <dbReference type="SAM" id="SignalP"/>
    </source>
</evidence>
<reference evidence="2 3" key="1">
    <citation type="submission" date="2016-10" db="EMBL/GenBank/DDBJ databases">
        <authorList>
            <person name="de Groot N.N."/>
        </authorList>
    </citation>
    <scope>NUCLEOTIDE SEQUENCE [LARGE SCALE GENOMIC DNA]</scope>
    <source>
        <strain evidence="2 3">CGMCC 1.10076</strain>
    </source>
</reference>
<evidence type="ECO:0008006" key="4">
    <source>
        <dbReference type="Google" id="ProtNLM"/>
    </source>
</evidence>
<keyword evidence="3" id="KW-1185">Reference proteome</keyword>
<accession>A0A1G8YIL0</accession>
<dbReference type="Proteomes" id="UP000199580">
    <property type="component" value="Unassembled WGS sequence"/>
</dbReference>
<feature type="chain" id="PRO_5011489793" description="MORN repeat variant" evidence="1">
    <location>
        <begin position="21"/>
        <end position="181"/>
    </location>
</feature>
<gene>
    <name evidence="2" type="ORF">SAMN04487935_2346</name>
</gene>
<dbReference type="OrthoDB" id="750023at2"/>
<evidence type="ECO:0000313" key="3">
    <source>
        <dbReference type="Proteomes" id="UP000199580"/>
    </source>
</evidence>
<keyword evidence="1" id="KW-0732">Signal</keyword>
<sequence length="181" mass="20428">MKKITFLAAVLFAFAGTANASGIINFSDGFTKTRFSADEPIVFTERGIEFYIFPNGEFDFNTVETSGSGTVYKNGRRNNTYATPTGTRIEHDAAGRIRRIGNVFMNYDSNNRIKRIGSVYMSYNRFALTQVGNLRILYNRNGQIINMIGNVKYEHSNAYSYGNGYNNDSQDDDQTYYKAGK</sequence>
<dbReference type="AlphaFoldDB" id="A0A1G8YIL0"/>
<evidence type="ECO:0000313" key="2">
    <source>
        <dbReference type="EMBL" id="SDK02586.1"/>
    </source>
</evidence>
<name>A0A1G8YIL0_9FLAO</name>
<organism evidence="2 3">
    <name type="scientific">Flavobacterium noncentrifugens</name>
    <dbReference type="NCBI Taxonomy" id="1128970"/>
    <lineage>
        <taxon>Bacteria</taxon>
        <taxon>Pseudomonadati</taxon>
        <taxon>Bacteroidota</taxon>
        <taxon>Flavobacteriia</taxon>
        <taxon>Flavobacteriales</taxon>
        <taxon>Flavobacteriaceae</taxon>
        <taxon>Flavobacterium</taxon>
    </lineage>
</organism>
<feature type="signal peptide" evidence="1">
    <location>
        <begin position="1"/>
        <end position="20"/>
    </location>
</feature>
<dbReference type="STRING" id="1128970.SAMN04487935_2346"/>
<dbReference type="EMBL" id="FNEZ01000003">
    <property type="protein sequence ID" value="SDK02586.1"/>
    <property type="molecule type" value="Genomic_DNA"/>
</dbReference>
<proteinExistence type="predicted"/>
<dbReference type="RefSeq" id="WP_091395551.1">
    <property type="nucleotide sequence ID" value="NZ_BKAI01000006.1"/>
</dbReference>
<protein>
    <recommendedName>
        <fullName evidence="4">MORN repeat variant</fullName>
    </recommendedName>
</protein>